<reference evidence="20 21" key="1">
    <citation type="submission" date="2019-12" db="EMBL/GenBank/DDBJ databases">
        <authorList>
            <person name="Alioto T."/>
            <person name="Alioto T."/>
            <person name="Gomez Garrido J."/>
        </authorList>
    </citation>
    <scope>NUCLEOTIDE SEQUENCE [LARGE SCALE GENOMIC DNA]</scope>
</reference>
<keyword evidence="9" id="KW-0479">Metal-binding</keyword>
<dbReference type="FunFam" id="1.20.5.700:FF:000001">
    <property type="entry name" value="Cytochrome f"/>
    <property type="match status" value="1"/>
</dbReference>
<feature type="domain" description="Cytochrome f large" evidence="19">
    <location>
        <begin position="29"/>
        <end position="81"/>
    </location>
</feature>
<dbReference type="SUPFAM" id="SSF103431">
    <property type="entry name" value="Cytochrome f subunit of the cytochrome b6f complex, transmembrane anchor"/>
    <property type="match status" value="1"/>
</dbReference>
<dbReference type="FunFam" id="2.40.50.100:FF:000007">
    <property type="entry name" value="Cytochrome f"/>
    <property type="match status" value="1"/>
</dbReference>
<dbReference type="InterPro" id="IPR036826">
    <property type="entry name" value="Cyt_f_lg_dom_sf"/>
</dbReference>
<evidence type="ECO:0000256" key="13">
    <source>
        <dbReference type="ARBA" id="ARBA00023004"/>
    </source>
</evidence>
<dbReference type="InterPro" id="IPR024058">
    <property type="entry name" value="Cyt-f_TM"/>
</dbReference>
<dbReference type="SUPFAM" id="SSF49441">
    <property type="entry name" value="Cytochrome f, large domain"/>
    <property type="match status" value="1"/>
</dbReference>
<dbReference type="PROSITE" id="PS51010">
    <property type="entry name" value="CYTF"/>
    <property type="match status" value="1"/>
</dbReference>
<keyword evidence="15 18" id="KW-0472">Membrane</keyword>
<comment type="function">
    <text evidence="2">Component of the cytochrome b6-f complex, which mediates electron transfer between photosystem II (PSII) and photosystem I (PSI), cyclic electron flow around PSI, and state transitions.</text>
</comment>
<evidence type="ECO:0000256" key="8">
    <source>
        <dbReference type="ARBA" id="ARBA00022692"/>
    </source>
</evidence>
<dbReference type="PRINTS" id="PR00610">
    <property type="entry name" value="CYTOCHROMEF"/>
</dbReference>
<evidence type="ECO:0000256" key="14">
    <source>
        <dbReference type="ARBA" id="ARBA00023078"/>
    </source>
</evidence>
<dbReference type="GO" id="GO:0020037">
    <property type="term" value="F:heme binding"/>
    <property type="evidence" value="ECO:0007669"/>
    <property type="project" value="InterPro"/>
</dbReference>
<evidence type="ECO:0000256" key="4">
    <source>
        <dbReference type="ARBA" id="ARBA00013528"/>
    </source>
</evidence>
<evidence type="ECO:0000256" key="18">
    <source>
        <dbReference type="SAM" id="Phobius"/>
    </source>
</evidence>
<dbReference type="PANTHER" id="PTHR33288">
    <property type="match status" value="1"/>
</dbReference>
<dbReference type="Proteomes" id="UP000594638">
    <property type="component" value="Unassembled WGS sequence"/>
</dbReference>
<proteinExistence type="inferred from homology"/>
<evidence type="ECO:0000313" key="21">
    <source>
        <dbReference type="Proteomes" id="UP000594638"/>
    </source>
</evidence>
<feature type="transmembrane region" description="Helical" evidence="18">
    <location>
        <begin position="7"/>
        <end position="24"/>
    </location>
</feature>
<keyword evidence="8 18" id="KW-0812">Transmembrane</keyword>
<keyword evidence="5" id="KW-0813">Transport</keyword>
<dbReference type="InterPro" id="IPR024094">
    <property type="entry name" value="Cyt_f_lg_dom"/>
</dbReference>
<keyword evidence="14" id="KW-0793">Thylakoid</keyword>
<dbReference type="GO" id="GO:0015979">
    <property type="term" value="P:photosynthesis"/>
    <property type="evidence" value="ECO:0007669"/>
    <property type="project" value="UniProtKB-KW"/>
</dbReference>
<evidence type="ECO:0000259" key="19">
    <source>
        <dbReference type="Pfam" id="PF16639"/>
    </source>
</evidence>
<dbReference type="InterPro" id="IPR002325">
    <property type="entry name" value="Cyt_f"/>
</dbReference>
<sequence>MRFKCRGCYYFTGGVLISLYRSYFSRDERKIGNLSFQSYRPNKKNIFVIGPVPNEKYGDITFPILSPDLVTKKDVHFLKISYIHRREQGRGQIYLDGSKSTNTVYNATVASIVSNIIQKQKRGGYEIFITDPSDGRQVVDIIPLGPELLVSEGESIQFDQPLTSDLNVGGFGQGDAEIVLQDPLRVQGLLFFLAFVILVQIFLVLKKKQFEKVQLAEMNF</sequence>
<evidence type="ECO:0000256" key="1">
    <source>
        <dbReference type="ARBA" id="ARBA00001971"/>
    </source>
</evidence>
<dbReference type="InterPro" id="IPR011054">
    <property type="entry name" value="Rudment_hybrid_motif"/>
</dbReference>
<dbReference type="OrthoDB" id="415867at2759"/>
<keyword evidence="21" id="KW-1185">Reference proteome</keyword>
<dbReference type="Gramene" id="OE9A067604T1">
    <property type="protein sequence ID" value="OE9A067604C1"/>
    <property type="gene ID" value="OE9A067604"/>
</dbReference>
<keyword evidence="7" id="KW-0349">Heme</keyword>
<evidence type="ECO:0000256" key="5">
    <source>
        <dbReference type="ARBA" id="ARBA00022448"/>
    </source>
</evidence>
<dbReference type="GO" id="GO:0005506">
    <property type="term" value="F:iron ion binding"/>
    <property type="evidence" value="ECO:0007669"/>
    <property type="project" value="InterPro"/>
</dbReference>
<evidence type="ECO:0000256" key="17">
    <source>
        <dbReference type="ARBA" id="ARBA00046266"/>
    </source>
</evidence>
<evidence type="ECO:0000256" key="16">
    <source>
        <dbReference type="ARBA" id="ARBA00025834"/>
    </source>
</evidence>
<comment type="subunit">
    <text evidence="16">The 4 large subunits of the cytochrome b6-f complex are cytochrome b6, subunit IV (17 kDa polypeptide, PetD), cytochrome f and the Rieske protein, while the 4 small subunits are PetG, PetL, PetM and PetN. The complex functions as a dimer.</text>
</comment>
<evidence type="ECO:0000256" key="3">
    <source>
        <dbReference type="ARBA" id="ARBA00008923"/>
    </source>
</evidence>
<evidence type="ECO:0000256" key="15">
    <source>
        <dbReference type="ARBA" id="ARBA00023136"/>
    </source>
</evidence>
<dbReference type="Gene3D" id="2.40.50.100">
    <property type="match status" value="1"/>
</dbReference>
<keyword evidence="10" id="KW-0732">Signal</keyword>
<dbReference type="AlphaFoldDB" id="A0A8S0UT39"/>
<name>A0A8S0UT39_OLEEU</name>
<dbReference type="Pfam" id="PF16639">
    <property type="entry name" value="Apocytochr_F_N"/>
    <property type="match status" value="1"/>
</dbReference>
<dbReference type="Gene3D" id="1.20.5.700">
    <property type="entry name" value="Single helix bin"/>
    <property type="match status" value="1"/>
</dbReference>
<evidence type="ECO:0000313" key="20">
    <source>
        <dbReference type="EMBL" id="CAA3022145.1"/>
    </source>
</evidence>
<evidence type="ECO:0000256" key="6">
    <source>
        <dbReference type="ARBA" id="ARBA00022531"/>
    </source>
</evidence>
<dbReference type="Gene3D" id="2.60.40.830">
    <property type="entry name" value="Cytochrome f large domain"/>
    <property type="match status" value="1"/>
</dbReference>
<organism evidence="20 21">
    <name type="scientific">Olea europaea subsp. europaea</name>
    <dbReference type="NCBI Taxonomy" id="158383"/>
    <lineage>
        <taxon>Eukaryota</taxon>
        <taxon>Viridiplantae</taxon>
        <taxon>Streptophyta</taxon>
        <taxon>Embryophyta</taxon>
        <taxon>Tracheophyta</taxon>
        <taxon>Spermatophyta</taxon>
        <taxon>Magnoliopsida</taxon>
        <taxon>eudicotyledons</taxon>
        <taxon>Gunneridae</taxon>
        <taxon>Pentapetalae</taxon>
        <taxon>asterids</taxon>
        <taxon>lamiids</taxon>
        <taxon>Lamiales</taxon>
        <taxon>Oleaceae</taxon>
        <taxon>Oleeae</taxon>
        <taxon>Olea</taxon>
    </lineage>
</organism>
<gene>
    <name evidence="20" type="ORF">OLEA9_A067604</name>
</gene>
<evidence type="ECO:0000256" key="10">
    <source>
        <dbReference type="ARBA" id="ARBA00022729"/>
    </source>
</evidence>
<dbReference type="PANTHER" id="PTHR33288:SF10">
    <property type="entry name" value="CYTOCHROME F"/>
    <property type="match status" value="1"/>
</dbReference>
<evidence type="ECO:0000256" key="7">
    <source>
        <dbReference type="ARBA" id="ARBA00022617"/>
    </source>
</evidence>
<comment type="subcellular location">
    <subcellularLocation>
        <location evidence="17">Plastid thylakoid membrane</location>
        <topology evidence="17">Single-pass membrane protein</topology>
    </subcellularLocation>
</comment>
<evidence type="ECO:0000256" key="11">
    <source>
        <dbReference type="ARBA" id="ARBA00022982"/>
    </source>
</evidence>
<accession>A0A8S0UT39</accession>
<feature type="transmembrane region" description="Helical" evidence="18">
    <location>
        <begin position="186"/>
        <end position="205"/>
    </location>
</feature>
<dbReference type="SUPFAM" id="SSF51246">
    <property type="entry name" value="Rudiment single hybrid motif"/>
    <property type="match status" value="1"/>
</dbReference>
<keyword evidence="6" id="KW-0602">Photosynthesis</keyword>
<comment type="caution">
    <text evidence="20">The sequence shown here is derived from an EMBL/GenBank/DDBJ whole genome shotgun (WGS) entry which is preliminary data.</text>
</comment>
<dbReference type="EMBL" id="CACTIH010009065">
    <property type="protein sequence ID" value="CAA3022145.1"/>
    <property type="molecule type" value="Genomic_DNA"/>
</dbReference>
<dbReference type="GO" id="GO:0009535">
    <property type="term" value="C:chloroplast thylakoid membrane"/>
    <property type="evidence" value="ECO:0007669"/>
    <property type="project" value="TreeGrafter"/>
</dbReference>
<keyword evidence="11" id="KW-0249">Electron transport</keyword>
<keyword evidence="12 18" id="KW-1133">Transmembrane helix</keyword>
<evidence type="ECO:0000256" key="2">
    <source>
        <dbReference type="ARBA" id="ARBA00003068"/>
    </source>
</evidence>
<evidence type="ECO:0000256" key="12">
    <source>
        <dbReference type="ARBA" id="ARBA00022989"/>
    </source>
</evidence>
<dbReference type="GO" id="GO:0009055">
    <property type="term" value="F:electron transfer activity"/>
    <property type="evidence" value="ECO:0007669"/>
    <property type="project" value="InterPro"/>
</dbReference>
<comment type="cofactor">
    <cofactor evidence="1">
        <name>heme</name>
        <dbReference type="ChEBI" id="CHEBI:30413"/>
    </cofactor>
</comment>
<dbReference type="Pfam" id="PF01333">
    <property type="entry name" value="Apocytochr_F_C"/>
    <property type="match status" value="1"/>
</dbReference>
<evidence type="ECO:0000256" key="9">
    <source>
        <dbReference type="ARBA" id="ARBA00022723"/>
    </source>
</evidence>
<protein>
    <recommendedName>
        <fullName evidence="4">Cytochrome f</fullName>
    </recommendedName>
</protein>
<keyword evidence="13" id="KW-0408">Iron</keyword>
<comment type="similarity">
    <text evidence="3">Belongs to the cytochrome f family.</text>
</comment>